<dbReference type="FunFam" id="3.30.710.10:FF:000001">
    <property type="entry name" value="Kelch-like family member 20"/>
    <property type="match status" value="1"/>
</dbReference>
<dbReference type="InterPro" id="IPR015915">
    <property type="entry name" value="Kelch-typ_b-propeller"/>
</dbReference>
<proteinExistence type="predicted"/>
<dbReference type="Pfam" id="PF07707">
    <property type="entry name" value="BACK"/>
    <property type="match status" value="1"/>
</dbReference>
<dbReference type="GO" id="GO:0005737">
    <property type="term" value="C:cytoplasm"/>
    <property type="evidence" value="ECO:0007669"/>
    <property type="project" value="UniProtKB-SubCell"/>
</dbReference>
<dbReference type="InterPro" id="IPR011705">
    <property type="entry name" value="BACK"/>
</dbReference>
<dbReference type="InterPro" id="IPR000210">
    <property type="entry name" value="BTB/POZ_dom"/>
</dbReference>
<dbReference type="SUPFAM" id="SSF117281">
    <property type="entry name" value="Kelch motif"/>
    <property type="match status" value="1"/>
</dbReference>
<dbReference type="Pfam" id="PF00651">
    <property type="entry name" value="BTB"/>
    <property type="match status" value="1"/>
</dbReference>
<dbReference type="PROSITE" id="PS50097">
    <property type="entry name" value="BTB"/>
    <property type="match status" value="1"/>
</dbReference>
<dbReference type="Gene3D" id="1.25.40.420">
    <property type="match status" value="1"/>
</dbReference>
<keyword evidence="6" id="KW-0833">Ubl conjugation pathway</keyword>
<keyword evidence="5" id="KW-0677">Repeat</keyword>
<dbReference type="AlphaFoldDB" id="A0A4Z2H6N7"/>
<dbReference type="OrthoDB" id="45365at2759"/>
<dbReference type="PANTHER" id="PTHR24412">
    <property type="entry name" value="KELCH PROTEIN"/>
    <property type="match status" value="1"/>
</dbReference>
<comment type="subcellular location">
    <subcellularLocation>
        <location evidence="1">Cytoplasm</location>
    </subcellularLocation>
</comment>
<evidence type="ECO:0000259" key="8">
    <source>
        <dbReference type="PROSITE" id="PS50097"/>
    </source>
</evidence>
<comment type="pathway">
    <text evidence="2">Protein modification; protein ubiquitination.</text>
</comment>
<dbReference type="Pfam" id="PF24681">
    <property type="entry name" value="Kelch_KLHDC2_KLHL20_DRC7"/>
    <property type="match status" value="1"/>
</dbReference>
<dbReference type="PIRSF" id="PIRSF037037">
    <property type="entry name" value="Kelch-like_protein_gigaxonin"/>
    <property type="match status" value="1"/>
</dbReference>
<dbReference type="SMART" id="SM00225">
    <property type="entry name" value="BTB"/>
    <property type="match status" value="1"/>
</dbReference>
<evidence type="ECO:0000256" key="4">
    <source>
        <dbReference type="ARBA" id="ARBA00022490"/>
    </source>
</evidence>
<dbReference type="FunFam" id="2.120.10.80:FF:000024">
    <property type="entry name" value="Kelch-like ECH-associated protein 1"/>
    <property type="match status" value="1"/>
</dbReference>
<feature type="compositionally biased region" description="Basic residues" evidence="7">
    <location>
        <begin position="545"/>
        <end position="559"/>
    </location>
</feature>
<dbReference type="InterPro" id="IPR006652">
    <property type="entry name" value="Kelch_1"/>
</dbReference>
<evidence type="ECO:0000256" key="7">
    <source>
        <dbReference type="SAM" id="MobiDB-lite"/>
    </source>
</evidence>
<dbReference type="InterPro" id="IPR017096">
    <property type="entry name" value="BTB-kelch_protein"/>
</dbReference>
<organism evidence="9 10">
    <name type="scientific">Liparis tanakae</name>
    <name type="common">Tanaka's snailfish</name>
    <dbReference type="NCBI Taxonomy" id="230148"/>
    <lineage>
        <taxon>Eukaryota</taxon>
        <taxon>Metazoa</taxon>
        <taxon>Chordata</taxon>
        <taxon>Craniata</taxon>
        <taxon>Vertebrata</taxon>
        <taxon>Euteleostomi</taxon>
        <taxon>Actinopterygii</taxon>
        <taxon>Neopterygii</taxon>
        <taxon>Teleostei</taxon>
        <taxon>Neoteleostei</taxon>
        <taxon>Acanthomorphata</taxon>
        <taxon>Eupercaria</taxon>
        <taxon>Perciformes</taxon>
        <taxon>Cottioidei</taxon>
        <taxon>Cottales</taxon>
        <taxon>Liparidae</taxon>
        <taxon>Liparis</taxon>
    </lineage>
</organism>
<dbReference type="InterPro" id="IPR011333">
    <property type="entry name" value="SKP1/BTB/POZ_sf"/>
</dbReference>
<dbReference type="Gene3D" id="2.120.10.80">
    <property type="entry name" value="Kelch-type beta propeller"/>
    <property type="match status" value="1"/>
</dbReference>
<dbReference type="Proteomes" id="UP000314294">
    <property type="component" value="Unassembled WGS sequence"/>
</dbReference>
<evidence type="ECO:0000256" key="5">
    <source>
        <dbReference type="ARBA" id="ARBA00022737"/>
    </source>
</evidence>
<dbReference type="Gene3D" id="3.30.710.10">
    <property type="entry name" value="Potassium Channel Kv1.1, Chain A"/>
    <property type="match status" value="1"/>
</dbReference>
<gene>
    <name evidence="9" type="primary">KEAP1_0</name>
    <name evidence="9" type="ORF">EYF80_029275</name>
</gene>
<keyword evidence="4" id="KW-0963">Cytoplasm</keyword>
<name>A0A4Z2H6N7_9TELE</name>
<sequence>MHCPRKKRPTRDSDFSAIVVPSMHGSGYLDYAVETHASRALEVMEEFRRQEVLCDLVLHVAHEDGTVDFKVHRVVLASCSPYFRAMFTRGFKECRASEVTLRDVCPLVVGRLIDFAYTAHITVGEKCVLHLLLAAMRYQMEDVAKACCDFLTKHLEPANVYQACTDWVRWDMEERAQYLHALLNAVHIYALPPKFLKNQLLSCPILSKANSCKDFLSKIFQDMTLRKLPPAPNRGTQLIYVAGGYQQYSLDSMEAYDPRRNAWLKLADMGSACSGLGACALFGLLYTVGGRNLSLQNNAESAALCCYNPMTNQWSQQASLGLPRNRVGVGVVDGCIYAVGGSQGSTHHNTVERWDPESNRWSFVCPMSVARLGAGVAACSGVLYVVGGYDGQNRWNTAEKYQPDTNSWQQLPPMSTIRSGLGLVCVNSHLYAIGGYDGRSQLCSVERYSITRNQWEPRASMQYCRSAHGVAVHQGRIFVFGGFNQLGFLSSVESFCPESNEWTAVTDMPVGRSGMGVAVTMEPCPGSLQEQEEDEEGVTGGGGSHMRKSRRKRRRRRIG</sequence>
<dbReference type="PRINTS" id="PR00501">
    <property type="entry name" value="KELCHREPEAT"/>
</dbReference>
<reference evidence="9 10" key="1">
    <citation type="submission" date="2019-03" db="EMBL/GenBank/DDBJ databases">
        <title>First draft genome of Liparis tanakae, snailfish: a comprehensive survey of snailfish specific genes.</title>
        <authorList>
            <person name="Kim W."/>
            <person name="Song I."/>
            <person name="Jeong J.-H."/>
            <person name="Kim D."/>
            <person name="Kim S."/>
            <person name="Ryu S."/>
            <person name="Song J.Y."/>
            <person name="Lee S.K."/>
        </authorList>
    </citation>
    <scope>NUCLEOTIDE SEQUENCE [LARGE SCALE GENOMIC DNA]</scope>
    <source>
        <tissue evidence="9">Muscle</tissue>
    </source>
</reference>
<dbReference type="EMBL" id="SRLO01000332">
    <property type="protein sequence ID" value="TNN60552.1"/>
    <property type="molecule type" value="Genomic_DNA"/>
</dbReference>
<evidence type="ECO:0000256" key="6">
    <source>
        <dbReference type="ARBA" id="ARBA00022786"/>
    </source>
</evidence>
<keyword evidence="3" id="KW-0880">Kelch repeat</keyword>
<keyword evidence="10" id="KW-1185">Reference proteome</keyword>
<dbReference type="SUPFAM" id="SSF54695">
    <property type="entry name" value="POZ domain"/>
    <property type="match status" value="1"/>
</dbReference>
<dbReference type="SMART" id="SM00612">
    <property type="entry name" value="Kelch"/>
    <property type="match status" value="6"/>
</dbReference>
<evidence type="ECO:0000256" key="3">
    <source>
        <dbReference type="ARBA" id="ARBA00022441"/>
    </source>
</evidence>
<dbReference type="GO" id="GO:0016567">
    <property type="term" value="P:protein ubiquitination"/>
    <property type="evidence" value="ECO:0007669"/>
    <property type="project" value="UniProtKB-ARBA"/>
</dbReference>
<dbReference type="GO" id="GO:0006511">
    <property type="term" value="P:ubiquitin-dependent protein catabolic process"/>
    <property type="evidence" value="ECO:0007669"/>
    <property type="project" value="UniProtKB-ARBA"/>
</dbReference>
<evidence type="ECO:0000313" key="9">
    <source>
        <dbReference type="EMBL" id="TNN60552.1"/>
    </source>
</evidence>
<dbReference type="Pfam" id="PF01344">
    <property type="entry name" value="Kelch_1"/>
    <property type="match status" value="3"/>
</dbReference>
<feature type="region of interest" description="Disordered" evidence="7">
    <location>
        <begin position="525"/>
        <end position="559"/>
    </location>
</feature>
<evidence type="ECO:0000256" key="1">
    <source>
        <dbReference type="ARBA" id="ARBA00004496"/>
    </source>
</evidence>
<evidence type="ECO:0000313" key="10">
    <source>
        <dbReference type="Proteomes" id="UP000314294"/>
    </source>
</evidence>
<comment type="caution">
    <text evidence="9">The sequence shown here is derived from an EMBL/GenBank/DDBJ whole genome shotgun (WGS) entry which is preliminary data.</text>
</comment>
<evidence type="ECO:0000256" key="2">
    <source>
        <dbReference type="ARBA" id="ARBA00004906"/>
    </source>
</evidence>
<protein>
    <submittedName>
        <fullName evidence="9">Kelch-like ECH-associated protein 1</fullName>
    </submittedName>
</protein>
<dbReference type="PANTHER" id="PTHR24412:SF174">
    <property type="entry name" value="KELCH-LIKE ECH-ASSOCIATED PROTEIN 1A"/>
    <property type="match status" value="1"/>
</dbReference>
<feature type="domain" description="BTB" evidence="8">
    <location>
        <begin position="54"/>
        <end position="125"/>
    </location>
</feature>
<accession>A0A4Z2H6N7</accession>